<evidence type="ECO:0000259" key="6">
    <source>
        <dbReference type="Pfam" id="PF02668"/>
    </source>
</evidence>
<dbReference type="SUPFAM" id="SSF51197">
    <property type="entry name" value="Clavaminate synthase-like"/>
    <property type="match status" value="1"/>
</dbReference>
<sequence>MTAVLDTAAPAGVFTLSATDAGATEDVARALCAAPGGPVDDPSWVAAARAGWSALPVALRRALHDFRRDSGTGGVLLVRGLPVDEETLPPTPNARGSVQRTASVPAAVLTMIACGLGDPAAFRPEKSGALVQDVVPVPGQETFQGNAGSVLLTWHNENAFHPHRPDFVMLLCLRADHDGIAGLRTAGIRDALPLLSEETRRALAAAEFVTAPPPSFGDAGGDPTPHPVISGDPDDPDLRVDLSATRPLTDRARAALGELSEVFEEIARTAVLAPGDLAIVDNRVTTHGRTAFRPRYDGKDRWLQRTFVLTDLRRSRVLRADDGYVLD</sequence>
<keyword evidence="3" id="KW-0560">Oxidoreductase</keyword>
<evidence type="ECO:0000256" key="3">
    <source>
        <dbReference type="ARBA" id="ARBA00023002"/>
    </source>
</evidence>
<feature type="binding site" evidence="5">
    <location>
        <position position="155"/>
    </location>
    <ligand>
        <name>Fe cation</name>
        <dbReference type="ChEBI" id="CHEBI:24875"/>
    </ligand>
</feature>
<dbReference type="CDD" id="cd00250">
    <property type="entry name" value="CAS_like"/>
    <property type="match status" value="1"/>
</dbReference>
<dbReference type="OrthoDB" id="3872700at2"/>
<dbReference type="RefSeq" id="WP_014143426.1">
    <property type="nucleotide sequence ID" value="NC_016111.1"/>
</dbReference>
<feature type="binding site" evidence="5">
    <location>
        <position position="287"/>
    </location>
    <ligand>
        <name>Fe cation</name>
        <dbReference type="ChEBI" id="CHEBI:24875"/>
    </ligand>
</feature>
<dbReference type="Pfam" id="PF02668">
    <property type="entry name" value="TauD"/>
    <property type="match status" value="1"/>
</dbReference>
<name>F8K3D0_STREN</name>
<dbReference type="InterPro" id="IPR042098">
    <property type="entry name" value="TauD-like_sf"/>
</dbReference>
<keyword evidence="2 5" id="KW-0479">Metal-binding</keyword>
<proteinExistence type="inferred from homology"/>
<dbReference type="KEGG" id="sct:SCAT_2689"/>
<keyword evidence="8" id="KW-1185">Reference proteome</keyword>
<gene>
    <name evidence="7" type="ordered locus">SCATT_26730</name>
</gene>
<dbReference type="GO" id="GO:0016491">
    <property type="term" value="F:oxidoreductase activity"/>
    <property type="evidence" value="ECO:0007669"/>
    <property type="project" value="UniProtKB-KW"/>
</dbReference>
<dbReference type="PIRSF" id="PIRSF019543">
    <property type="entry name" value="Clavaminate_syn"/>
    <property type="match status" value="1"/>
</dbReference>
<dbReference type="AlphaFoldDB" id="F8K3D0"/>
<dbReference type="eggNOG" id="COG2175">
    <property type="taxonomic scope" value="Bacteria"/>
</dbReference>
<accession>F8K3D0</accession>
<evidence type="ECO:0000313" key="7">
    <source>
        <dbReference type="EMBL" id="AEW95044.1"/>
    </source>
</evidence>
<dbReference type="KEGG" id="scy:SCATT_26730"/>
<reference evidence="8" key="1">
    <citation type="submission" date="2011-12" db="EMBL/GenBank/DDBJ databases">
        <title>Complete genome sequence of Streptomyces cattleya strain DSM 46488.</title>
        <authorList>
            <person name="Ou H.-Y."/>
            <person name="Li P."/>
            <person name="Zhao C."/>
            <person name="O'Hagan D."/>
            <person name="Deng Z."/>
        </authorList>
    </citation>
    <scope>NUCLEOTIDE SEQUENCE [LARGE SCALE GENOMIC DNA]</scope>
    <source>
        <strain evidence="8">ATCC 35852 / DSM 46488 / JCM 4925 / NBRC 14057 / NRRL 8057</strain>
    </source>
</reference>
<evidence type="ECO:0000256" key="4">
    <source>
        <dbReference type="ARBA" id="ARBA00023004"/>
    </source>
</evidence>
<keyword evidence="4 5" id="KW-0408">Iron</keyword>
<feature type="domain" description="TauD/TfdA-like" evidence="6">
    <location>
        <begin position="72"/>
        <end position="306"/>
    </location>
</feature>
<protein>
    <submittedName>
        <fullName evidence="7">Oxygenase (Secreted protein)</fullName>
    </submittedName>
</protein>
<dbReference type="InterPro" id="IPR003819">
    <property type="entry name" value="TauD/TfdA-like"/>
</dbReference>
<dbReference type="HOGENOM" id="CLU_044078_0_0_11"/>
<feature type="binding site" evidence="5">
    <location>
        <position position="157"/>
    </location>
    <ligand>
        <name>Fe cation</name>
        <dbReference type="ChEBI" id="CHEBI:24875"/>
    </ligand>
</feature>
<dbReference type="PATRIC" id="fig|1003195.11.peg.4181"/>
<evidence type="ECO:0000256" key="2">
    <source>
        <dbReference type="ARBA" id="ARBA00022723"/>
    </source>
</evidence>
<evidence type="ECO:0000313" key="8">
    <source>
        <dbReference type="Proteomes" id="UP000007842"/>
    </source>
</evidence>
<dbReference type="GO" id="GO:0005506">
    <property type="term" value="F:iron ion binding"/>
    <property type="evidence" value="ECO:0007669"/>
    <property type="project" value="InterPro"/>
</dbReference>
<organism evidence="7 8">
    <name type="scientific">Streptantibioticus cattleyicolor (strain ATCC 35852 / DSM 46488 / JCM 4925 / NBRC 14057 / NRRL 8057)</name>
    <name type="common">Streptomyces cattleya</name>
    <dbReference type="NCBI Taxonomy" id="1003195"/>
    <lineage>
        <taxon>Bacteria</taxon>
        <taxon>Bacillati</taxon>
        <taxon>Actinomycetota</taxon>
        <taxon>Actinomycetes</taxon>
        <taxon>Kitasatosporales</taxon>
        <taxon>Streptomycetaceae</taxon>
        <taxon>Streptantibioticus</taxon>
    </lineage>
</organism>
<evidence type="ECO:0000256" key="1">
    <source>
        <dbReference type="ARBA" id="ARBA00008425"/>
    </source>
</evidence>
<dbReference type="EMBL" id="CP003219">
    <property type="protein sequence ID" value="AEW95044.1"/>
    <property type="molecule type" value="Genomic_DNA"/>
</dbReference>
<comment type="similarity">
    <text evidence="1">Belongs to the clavaminate synthase family.</text>
</comment>
<accession>G8WZR8</accession>
<dbReference type="InterPro" id="IPR014503">
    <property type="entry name" value="Clavaminate_syn-like"/>
</dbReference>
<evidence type="ECO:0000256" key="5">
    <source>
        <dbReference type="PIRSR" id="PIRSR019543-2"/>
    </source>
</evidence>
<dbReference type="Proteomes" id="UP000007842">
    <property type="component" value="Chromosome"/>
</dbReference>
<dbReference type="Gene3D" id="3.60.130.10">
    <property type="entry name" value="Clavaminate synthase-like"/>
    <property type="match status" value="1"/>
</dbReference>
<dbReference type="STRING" id="1003195.SCATT_26730"/>